<evidence type="ECO:0000259" key="11">
    <source>
        <dbReference type="PROSITE" id="PS51755"/>
    </source>
</evidence>
<evidence type="ECO:0000256" key="4">
    <source>
        <dbReference type="ARBA" id="ARBA00023012"/>
    </source>
</evidence>
<dbReference type="GO" id="GO:0000156">
    <property type="term" value="F:phosphorelay response regulator activity"/>
    <property type="evidence" value="ECO:0007669"/>
    <property type="project" value="TreeGrafter"/>
</dbReference>
<gene>
    <name evidence="12" type="ORF">BU085_11285</name>
</gene>
<dbReference type="Proteomes" id="UP000240717">
    <property type="component" value="Unassembled WGS sequence"/>
</dbReference>
<dbReference type="SUPFAM" id="SSF46894">
    <property type="entry name" value="C-terminal effector domain of the bipartite response regulators"/>
    <property type="match status" value="1"/>
</dbReference>
<dbReference type="SMART" id="SM00862">
    <property type="entry name" value="Trans_reg_C"/>
    <property type="match status" value="1"/>
</dbReference>
<evidence type="ECO:0000256" key="9">
    <source>
        <dbReference type="PROSITE-ProRule" id="PRU01091"/>
    </source>
</evidence>
<protein>
    <submittedName>
        <fullName evidence="12">DNA-binding response regulator</fullName>
    </submittedName>
</protein>
<keyword evidence="6 9" id="KW-0238">DNA-binding</keyword>
<keyword evidence="4" id="KW-0902">Two-component regulatory system</keyword>
<keyword evidence="3 8" id="KW-0597">Phosphoprotein</keyword>
<sequence>MSSQILIIEDDKDIQELIKLSLTTKGLSSIDTADDINEGQRLINQNHYHVILLDLNLKSEDGYELMKFVDLSQTSVIVVTAKEENLELYRGFEKGVVDYIKKPFDPMELYYRVSLHLKDDSNDFYQLGNLKVNFKSGDVFVNHKPVSLTARELDLLYFFISNKNQILSKEQIYSKVWGYETFVDDNTLMVHIRTLRRKIEENPNQPKFIKTMRGKGYIFKGENHE</sequence>
<evidence type="ECO:0000256" key="3">
    <source>
        <dbReference type="ARBA" id="ARBA00022553"/>
    </source>
</evidence>
<proteinExistence type="predicted"/>
<dbReference type="CDD" id="cd00383">
    <property type="entry name" value="trans_reg_C"/>
    <property type="match status" value="1"/>
</dbReference>
<dbReference type="AlphaFoldDB" id="A0A2T4PY40"/>
<dbReference type="RefSeq" id="WP_002450388.1">
    <property type="nucleotide sequence ID" value="NZ_CP054017.1"/>
</dbReference>
<evidence type="ECO:0000259" key="10">
    <source>
        <dbReference type="PROSITE" id="PS50110"/>
    </source>
</evidence>
<dbReference type="PROSITE" id="PS51755">
    <property type="entry name" value="OMPR_PHOB"/>
    <property type="match status" value="1"/>
</dbReference>
<dbReference type="InterPro" id="IPR039420">
    <property type="entry name" value="WalR-like"/>
</dbReference>
<dbReference type="PANTHER" id="PTHR48111:SF52">
    <property type="entry name" value="TRANSCRIPTIONAL REGULATORY PROTEIN YVRH"/>
    <property type="match status" value="1"/>
</dbReference>
<dbReference type="SUPFAM" id="SSF52172">
    <property type="entry name" value="CheY-like"/>
    <property type="match status" value="1"/>
</dbReference>
<keyword evidence="7" id="KW-0804">Transcription</keyword>
<reference evidence="12 13" key="1">
    <citation type="journal article" date="2016" name="Front. Microbiol.">
        <title>Comprehensive Phylogenetic Analysis of Bovine Non-aureus Staphylococci Species Based on Whole-Genome Sequencing.</title>
        <authorList>
            <person name="Naushad S."/>
            <person name="Barkema H.W."/>
            <person name="Luby C."/>
            <person name="Condas L.A."/>
            <person name="Nobrega D.B."/>
            <person name="Carson D.A."/>
            <person name="De Buck J."/>
        </authorList>
    </citation>
    <scope>NUCLEOTIDE SEQUENCE [LARGE SCALE GENOMIC DNA]</scope>
    <source>
        <strain evidence="12 13">SNUC 2993</strain>
    </source>
</reference>
<dbReference type="Pfam" id="PF00072">
    <property type="entry name" value="Response_reg"/>
    <property type="match status" value="1"/>
</dbReference>
<dbReference type="InterPro" id="IPR001789">
    <property type="entry name" value="Sig_transdc_resp-reg_receiver"/>
</dbReference>
<evidence type="ECO:0000256" key="8">
    <source>
        <dbReference type="PROSITE-ProRule" id="PRU00169"/>
    </source>
</evidence>
<evidence type="ECO:0000313" key="13">
    <source>
        <dbReference type="Proteomes" id="UP000240717"/>
    </source>
</evidence>
<evidence type="ECO:0000256" key="6">
    <source>
        <dbReference type="ARBA" id="ARBA00023125"/>
    </source>
</evidence>
<accession>A0A2T4PY40</accession>
<dbReference type="GO" id="GO:0005829">
    <property type="term" value="C:cytosol"/>
    <property type="evidence" value="ECO:0007669"/>
    <property type="project" value="TreeGrafter"/>
</dbReference>
<name>A0A2T4PY40_STAWA</name>
<dbReference type="GO" id="GO:0032993">
    <property type="term" value="C:protein-DNA complex"/>
    <property type="evidence" value="ECO:0007669"/>
    <property type="project" value="TreeGrafter"/>
</dbReference>
<keyword evidence="5" id="KW-0805">Transcription regulation</keyword>
<dbReference type="InterPro" id="IPR016032">
    <property type="entry name" value="Sig_transdc_resp-reg_C-effctor"/>
</dbReference>
<dbReference type="InterPro" id="IPR001867">
    <property type="entry name" value="OmpR/PhoB-type_DNA-bd"/>
</dbReference>
<organism evidence="12 13">
    <name type="scientific">Staphylococcus warneri</name>
    <dbReference type="NCBI Taxonomy" id="1292"/>
    <lineage>
        <taxon>Bacteria</taxon>
        <taxon>Bacillati</taxon>
        <taxon>Bacillota</taxon>
        <taxon>Bacilli</taxon>
        <taxon>Bacillales</taxon>
        <taxon>Staphylococcaceae</taxon>
        <taxon>Staphylococcus</taxon>
    </lineage>
</organism>
<dbReference type="GO" id="GO:0000976">
    <property type="term" value="F:transcription cis-regulatory region binding"/>
    <property type="evidence" value="ECO:0007669"/>
    <property type="project" value="TreeGrafter"/>
</dbReference>
<dbReference type="GO" id="GO:0006355">
    <property type="term" value="P:regulation of DNA-templated transcription"/>
    <property type="evidence" value="ECO:0007669"/>
    <property type="project" value="InterPro"/>
</dbReference>
<dbReference type="InterPro" id="IPR011006">
    <property type="entry name" value="CheY-like_superfamily"/>
</dbReference>
<dbReference type="EMBL" id="PZEV01000051">
    <property type="protein sequence ID" value="PTI49745.1"/>
    <property type="molecule type" value="Genomic_DNA"/>
</dbReference>
<dbReference type="FunFam" id="1.10.10.10:FF:000018">
    <property type="entry name" value="DNA-binding response regulator ResD"/>
    <property type="match status" value="1"/>
</dbReference>
<feature type="domain" description="Response regulatory" evidence="10">
    <location>
        <begin position="4"/>
        <end position="117"/>
    </location>
</feature>
<evidence type="ECO:0000256" key="5">
    <source>
        <dbReference type="ARBA" id="ARBA00023015"/>
    </source>
</evidence>
<evidence type="ECO:0000256" key="7">
    <source>
        <dbReference type="ARBA" id="ARBA00023163"/>
    </source>
</evidence>
<dbReference type="PANTHER" id="PTHR48111">
    <property type="entry name" value="REGULATOR OF RPOS"/>
    <property type="match status" value="1"/>
</dbReference>
<keyword evidence="2" id="KW-0963">Cytoplasm</keyword>
<dbReference type="InterPro" id="IPR036388">
    <property type="entry name" value="WH-like_DNA-bd_sf"/>
</dbReference>
<feature type="domain" description="OmpR/PhoB-type" evidence="11">
    <location>
        <begin position="122"/>
        <end position="221"/>
    </location>
</feature>
<dbReference type="PROSITE" id="PS50110">
    <property type="entry name" value="RESPONSE_REGULATORY"/>
    <property type="match status" value="1"/>
</dbReference>
<comment type="subcellular location">
    <subcellularLocation>
        <location evidence="1">Cytoplasm</location>
    </subcellularLocation>
</comment>
<dbReference type="Gene3D" id="3.40.50.2300">
    <property type="match status" value="1"/>
</dbReference>
<comment type="caution">
    <text evidence="12">The sequence shown here is derived from an EMBL/GenBank/DDBJ whole genome shotgun (WGS) entry which is preliminary data.</text>
</comment>
<dbReference type="Gene3D" id="6.10.250.690">
    <property type="match status" value="1"/>
</dbReference>
<dbReference type="SMART" id="SM00448">
    <property type="entry name" value="REC"/>
    <property type="match status" value="1"/>
</dbReference>
<feature type="DNA-binding region" description="OmpR/PhoB-type" evidence="9">
    <location>
        <begin position="122"/>
        <end position="221"/>
    </location>
</feature>
<dbReference type="Gene3D" id="1.10.10.10">
    <property type="entry name" value="Winged helix-like DNA-binding domain superfamily/Winged helix DNA-binding domain"/>
    <property type="match status" value="1"/>
</dbReference>
<feature type="modified residue" description="4-aspartylphosphate" evidence="8">
    <location>
        <position position="54"/>
    </location>
</feature>
<evidence type="ECO:0000256" key="2">
    <source>
        <dbReference type="ARBA" id="ARBA00022490"/>
    </source>
</evidence>
<evidence type="ECO:0000256" key="1">
    <source>
        <dbReference type="ARBA" id="ARBA00004496"/>
    </source>
</evidence>
<evidence type="ECO:0000313" key="12">
    <source>
        <dbReference type="EMBL" id="PTI49745.1"/>
    </source>
</evidence>
<dbReference type="Pfam" id="PF00486">
    <property type="entry name" value="Trans_reg_C"/>
    <property type="match status" value="1"/>
</dbReference>